<feature type="non-terminal residue" evidence="1">
    <location>
        <position position="46"/>
    </location>
</feature>
<evidence type="ECO:0000313" key="1">
    <source>
        <dbReference type="EMBL" id="MCI57099.1"/>
    </source>
</evidence>
<accession>A0A392T7U1</accession>
<dbReference type="EMBL" id="LXQA010523398">
    <property type="protein sequence ID" value="MCI57099.1"/>
    <property type="molecule type" value="Genomic_DNA"/>
</dbReference>
<dbReference type="AlphaFoldDB" id="A0A392T7U1"/>
<name>A0A392T7U1_9FABA</name>
<protein>
    <submittedName>
        <fullName evidence="1">Uncharacterized protein</fullName>
    </submittedName>
</protein>
<organism evidence="1 2">
    <name type="scientific">Trifolium medium</name>
    <dbReference type="NCBI Taxonomy" id="97028"/>
    <lineage>
        <taxon>Eukaryota</taxon>
        <taxon>Viridiplantae</taxon>
        <taxon>Streptophyta</taxon>
        <taxon>Embryophyta</taxon>
        <taxon>Tracheophyta</taxon>
        <taxon>Spermatophyta</taxon>
        <taxon>Magnoliopsida</taxon>
        <taxon>eudicotyledons</taxon>
        <taxon>Gunneridae</taxon>
        <taxon>Pentapetalae</taxon>
        <taxon>rosids</taxon>
        <taxon>fabids</taxon>
        <taxon>Fabales</taxon>
        <taxon>Fabaceae</taxon>
        <taxon>Papilionoideae</taxon>
        <taxon>50 kb inversion clade</taxon>
        <taxon>NPAAA clade</taxon>
        <taxon>Hologalegina</taxon>
        <taxon>IRL clade</taxon>
        <taxon>Trifolieae</taxon>
        <taxon>Trifolium</taxon>
    </lineage>
</organism>
<reference evidence="1 2" key="1">
    <citation type="journal article" date="2018" name="Front. Plant Sci.">
        <title>Red Clover (Trifolium pratense) and Zigzag Clover (T. medium) - A Picture of Genomic Similarities and Differences.</title>
        <authorList>
            <person name="Dluhosova J."/>
            <person name="Istvanek J."/>
            <person name="Nedelnik J."/>
            <person name="Repkova J."/>
        </authorList>
    </citation>
    <scope>NUCLEOTIDE SEQUENCE [LARGE SCALE GENOMIC DNA]</scope>
    <source>
        <strain evidence="2">cv. 10/8</strain>
        <tissue evidence="1">Leaf</tissue>
    </source>
</reference>
<sequence length="46" mass="5633">MQNRRKWFMNELVWCWPIGEQSKISICEIHTIDKHQQFRIGKCQGQ</sequence>
<comment type="caution">
    <text evidence="1">The sequence shown here is derived from an EMBL/GenBank/DDBJ whole genome shotgun (WGS) entry which is preliminary data.</text>
</comment>
<evidence type="ECO:0000313" key="2">
    <source>
        <dbReference type="Proteomes" id="UP000265520"/>
    </source>
</evidence>
<dbReference type="Proteomes" id="UP000265520">
    <property type="component" value="Unassembled WGS sequence"/>
</dbReference>
<proteinExistence type="predicted"/>
<keyword evidence="2" id="KW-1185">Reference proteome</keyword>